<dbReference type="Proteomes" id="UP000694415">
    <property type="component" value="Unplaced"/>
</dbReference>
<keyword evidence="3" id="KW-1185">Reference proteome</keyword>
<proteinExistence type="predicted"/>
<dbReference type="Ensembl" id="ENSMSIT00000024198.1">
    <property type="protein sequence ID" value="ENSMSIP00000019157.1"/>
    <property type="gene ID" value="ENSMSIG00000016268.1"/>
</dbReference>
<evidence type="ECO:0000256" key="1">
    <source>
        <dbReference type="SAM" id="MobiDB-lite"/>
    </source>
</evidence>
<sequence length="85" mass="9434">MVFWGKPLASPRESPRAPGENGKRALHFCAVDEDFVRLFYSFFKSLVGKDVVVELKNDLRTHGCCLQASASVEPSTLWTSTSISN</sequence>
<evidence type="ECO:0000313" key="2">
    <source>
        <dbReference type="Ensembl" id="ENSMSIP00000019157.1"/>
    </source>
</evidence>
<accession>A0A8C6HAV7</accession>
<name>A0A8C6HAV7_MUSSI</name>
<dbReference type="AlphaFoldDB" id="A0A8C6HAV7"/>
<feature type="region of interest" description="Disordered" evidence="1">
    <location>
        <begin position="1"/>
        <end position="21"/>
    </location>
</feature>
<organism evidence="2 3">
    <name type="scientific">Mus spicilegus</name>
    <name type="common">Mound-building mouse</name>
    <dbReference type="NCBI Taxonomy" id="10103"/>
    <lineage>
        <taxon>Eukaryota</taxon>
        <taxon>Metazoa</taxon>
        <taxon>Chordata</taxon>
        <taxon>Craniata</taxon>
        <taxon>Vertebrata</taxon>
        <taxon>Euteleostomi</taxon>
        <taxon>Mammalia</taxon>
        <taxon>Eutheria</taxon>
        <taxon>Euarchontoglires</taxon>
        <taxon>Glires</taxon>
        <taxon>Rodentia</taxon>
        <taxon>Myomorpha</taxon>
        <taxon>Muroidea</taxon>
        <taxon>Muridae</taxon>
        <taxon>Murinae</taxon>
        <taxon>Mus</taxon>
        <taxon>Mus</taxon>
    </lineage>
</organism>
<reference evidence="2" key="2">
    <citation type="submission" date="2025-09" db="UniProtKB">
        <authorList>
            <consortium name="Ensembl"/>
        </authorList>
    </citation>
    <scope>IDENTIFICATION</scope>
</reference>
<protein>
    <submittedName>
        <fullName evidence="2">LSM2 homolog, U6 small nuclear RNA and mRNA degradation associated</fullName>
    </submittedName>
</protein>
<evidence type="ECO:0000313" key="3">
    <source>
        <dbReference type="Proteomes" id="UP000694415"/>
    </source>
</evidence>
<dbReference type="GeneTree" id="ENSGT00390000016597"/>
<reference evidence="2" key="1">
    <citation type="submission" date="2025-08" db="UniProtKB">
        <authorList>
            <consortium name="Ensembl"/>
        </authorList>
    </citation>
    <scope>IDENTIFICATION</scope>
</reference>